<dbReference type="GO" id="GO:0006508">
    <property type="term" value="P:proteolysis"/>
    <property type="evidence" value="ECO:0007669"/>
    <property type="project" value="UniProtKB-KW"/>
</dbReference>
<evidence type="ECO:0000256" key="8">
    <source>
        <dbReference type="SAM" id="Phobius"/>
    </source>
</evidence>
<dbReference type="AlphaFoldDB" id="B1Y692"/>
<keyword evidence="7 8" id="KW-0472">Membrane</keyword>
<proteinExistence type="predicted"/>
<dbReference type="Proteomes" id="UP000001693">
    <property type="component" value="Chromosome"/>
</dbReference>
<keyword evidence="2" id="KW-1003">Cell membrane</keyword>
<dbReference type="NCBIfam" id="TIGR04178">
    <property type="entry name" value="exo_archaeo"/>
    <property type="match status" value="1"/>
</dbReference>
<dbReference type="EMBL" id="CP001013">
    <property type="protein sequence ID" value="ACB33597.1"/>
    <property type="molecule type" value="Genomic_DNA"/>
</dbReference>
<feature type="transmembrane region" description="Helical" evidence="8">
    <location>
        <begin position="141"/>
        <end position="159"/>
    </location>
</feature>
<comment type="subcellular location">
    <subcellularLocation>
        <location evidence="1">Cell membrane</location>
        <topology evidence="1">Multi-pass membrane protein</topology>
    </subcellularLocation>
</comment>
<evidence type="ECO:0000256" key="1">
    <source>
        <dbReference type="ARBA" id="ARBA00004651"/>
    </source>
</evidence>
<dbReference type="RefSeq" id="WP_012346359.1">
    <property type="nucleotide sequence ID" value="NC_010524.1"/>
</dbReference>
<evidence type="ECO:0000256" key="4">
    <source>
        <dbReference type="ARBA" id="ARBA00022692"/>
    </source>
</evidence>
<keyword evidence="3" id="KW-0645">Protease</keyword>
<evidence type="ECO:0000256" key="6">
    <source>
        <dbReference type="ARBA" id="ARBA00022989"/>
    </source>
</evidence>
<dbReference type="KEGG" id="lch:Lcho_1329"/>
<dbReference type="InterPro" id="IPR026392">
    <property type="entry name" value="Exo/Archaeosortase_dom"/>
</dbReference>
<sequence>MATPNRWLSGRHAAALLGLYLLLHLLLEQPAEALHLVALNAATADVALAWLDGIGVHLVREGSLVMHAGGFVTEVHQSCTALLPAALLLAAIALHPARSAPRLAGMLLGLVLVTLLNQCRLVGVIWVGVQAPALFPLVHDGLAPAALVALTLGYGLAWARWARRTDNLPGGCSVEG</sequence>
<keyword evidence="4 8" id="KW-0812">Transmembrane</keyword>
<dbReference type="HOGENOM" id="CLU_1523351_0_0_4"/>
<evidence type="ECO:0000256" key="5">
    <source>
        <dbReference type="ARBA" id="ARBA00022801"/>
    </source>
</evidence>
<keyword evidence="5" id="KW-0378">Hydrolase</keyword>
<evidence type="ECO:0000256" key="3">
    <source>
        <dbReference type="ARBA" id="ARBA00022670"/>
    </source>
</evidence>
<evidence type="ECO:0000313" key="10">
    <source>
        <dbReference type="Proteomes" id="UP000001693"/>
    </source>
</evidence>
<protein>
    <recommendedName>
        <fullName evidence="11">Exosortase/archaeosortase family protein</fullName>
    </recommendedName>
</protein>
<gene>
    <name evidence="9" type="ordered locus">Lcho_1329</name>
</gene>
<evidence type="ECO:0000256" key="2">
    <source>
        <dbReference type="ARBA" id="ARBA00022475"/>
    </source>
</evidence>
<dbReference type="STRING" id="395495.Lcho_1329"/>
<keyword evidence="10" id="KW-1185">Reference proteome</keyword>
<evidence type="ECO:0000256" key="7">
    <source>
        <dbReference type="ARBA" id="ARBA00023136"/>
    </source>
</evidence>
<reference evidence="9 10" key="1">
    <citation type="submission" date="2008-03" db="EMBL/GenBank/DDBJ databases">
        <title>Complete sequence of Leptothrix cholodnii SP-6.</title>
        <authorList>
            <consortium name="US DOE Joint Genome Institute"/>
            <person name="Copeland A."/>
            <person name="Lucas S."/>
            <person name="Lapidus A."/>
            <person name="Glavina del Rio T."/>
            <person name="Dalin E."/>
            <person name="Tice H."/>
            <person name="Bruce D."/>
            <person name="Goodwin L."/>
            <person name="Pitluck S."/>
            <person name="Chertkov O."/>
            <person name="Brettin T."/>
            <person name="Detter J.C."/>
            <person name="Han C."/>
            <person name="Kuske C.R."/>
            <person name="Schmutz J."/>
            <person name="Larimer F."/>
            <person name="Land M."/>
            <person name="Hauser L."/>
            <person name="Kyrpides N."/>
            <person name="Lykidis A."/>
            <person name="Emerson D."/>
            <person name="Richardson P."/>
        </authorList>
    </citation>
    <scope>NUCLEOTIDE SEQUENCE [LARGE SCALE GENOMIC DNA]</scope>
    <source>
        <strain evidence="10">ATCC 51168 / LMG 8142 / SP-6</strain>
    </source>
</reference>
<evidence type="ECO:0000313" key="9">
    <source>
        <dbReference type="EMBL" id="ACB33597.1"/>
    </source>
</evidence>
<dbReference type="GO" id="GO:0008233">
    <property type="term" value="F:peptidase activity"/>
    <property type="evidence" value="ECO:0007669"/>
    <property type="project" value="UniProtKB-KW"/>
</dbReference>
<name>B1Y692_LEPCP</name>
<feature type="transmembrane region" description="Helical" evidence="8">
    <location>
        <begin position="106"/>
        <end position="129"/>
    </location>
</feature>
<feature type="transmembrane region" description="Helical" evidence="8">
    <location>
        <begin position="75"/>
        <end position="94"/>
    </location>
</feature>
<dbReference type="GO" id="GO:0005886">
    <property type="term" value="C:plasma membrane"/>
    <property type="evidence" value="ECO:0007669"/>
    <property type="project" value="UniProtKB-SubCell"/>
</dbReference>
<accession>B1Y692</accession>
<keyword evidence="6 8" id="KW-1133">Transmembrane helix</keyword>
<organism evidence="9 10">
    <name type="scientific">Leptothrix cholodnii (strain ATCC 51168 / LMG 8142 / SP-6)</name>
    <name type="common">Leptothrix discophora (strain SP-6)</name>
    <dbReference type="NCBI Taxonomy" id="395495"/>
    <lineage>
        <taxon>Bacteria</taxon>
        <taxon>Pseudomonadati</taxon>
        <taxon>Pseudomonadota</taxon>
        <taxon>Betaproteobacteria</taxon>
        <taxon>Burkholderiales</taxon>
        <taxon>Sphaerotilaceae</taxon>
        <taxon>Leptothrix</taxon>
    </lineage>
</organism>
<evidence type="ECO:0008006" key="11">
    <source>
        <dbReference type="Google" id="ProtNLM"/>
    </source>
</evidence>